<evidence type="ECO:0000256" key="2">
    <source>
        <dbReference type="ARBA" id="ARBA00001933"/>
    </source>
</evidence>
<evidence type="ECO:0000256" key="8">
    <source>
        <dbReference type="ARBA" id="ARBA00023239"/>
    </source>
</evidence>
<comment type="similarity">
    <text evidence="5">Belongs to the serine/threonine dehydratase family.</text>
</comment>
<name>A0A4D7B2K2_9HYPH</name>
<comment type="cofactor">
    <cofactor evidence="1">
        <name>Ca(2+)</name>
        <dbReference type="ChEBI" id="CHEBI:29108"/>
    </cofactor>
</comment>
<dbReference type="GO" id="GO:0003941">
    <property type="term" value="F:L-serine ammonia-lyase activity"/>
    <property type="evidence" value="ECO:0007669"/>
    <property type="project" value="TreeGrafter"/>
</dbReference>
<organism evidence="10 11">
    <name type="scientific">Phreatobacter stygius</name>
    <dbReference type="NCBI Taxonomy" id="1940610"/>
    <lineage>
        <taxon>Bacteria</taxon>
        <taxon>Pseudomonadati</taxon>
        <taxon>Pseudomonadota</taxon>
        <taxon>Alphaproteobacteria</taxon>
        <taxon>Hyphomicrobiales</taxon>
        <taxon>Phreatobacteraceae</taxon>
        <taxon>Phreatobacter</taxon>
    </lineage>
</organism>
<dbReference type="Pfam" id="PF00291">
    <property type="entry name" value="PALP"/>
    <property type="match status" value="1"/>
</dbReference>
<gene>
    <name evidence="10" type="ORF">E8M01_24275</name>
</gene>
<comment type="cofactor">
    <cofactor evidence="2">
        <name>pyridoxal 5'-phosphate</name>
        <dbReference type="ChEBI" id="CHEBI:597326"/>
    </cofactor>
</comment>
<dbReference type="PANTHER" id="PTHR43050">
    <property type="entry name" value="SERINE / THREONINE RACEMASE FAMILY MEMBER"/>
    <property type="match status" value="1"/>
</dbReference>
<dbReference type="GO" id="GO:0005524">
    <property type="term" value="F:ATP binding"/>
    <property type="evidence" value="ECO:0007669"/>
    <property type="project" value="TreeGrafter"/>
</dbReference>
<dbReference type="SUPFAM" id="SSF53686">
    <property type="entry name" value="Tryptophan synthase beta subunit-like PLP-dependent enzymes"/>
    <property type="match status" value="1"/>
</dbReference>
<evidence type="ECO:0000256" key="7">
    <source>
        <dbReference type="ARBA" id="ARBA00022898"/>
    </source>
</evidence>
<comment type="cofactor">
    <cofactor evidence="4">
        <name>Mg(2+)</name>
        <dbReference type="ChEBI" id="CHEBI:18420"/>
    </cofactor>
</comment>
<dbReference type="AlphaFoldDB" id="A0A4D7B2K2"/>
<dbReference type="CDD" id="cd01562">
    <property type="entry name" value="Thr-dehyd"/>
    <property type="match status" value="1"/>
</dbReference>
<feature type="domain" description="Tryptophan synthase beta chain-like PALP" evidence="9">
    <location>
        <begin position="23"/>
        <end position="312"/>
    </location>
</feature>
<sequence length="334" mass="34399">MTLRPPVVADVADALAQLAGVAIRTPLLRSDELDALSGGKVFIKCENLQRSGAFKFRGAYNCLSRLDRAAFPGGVVAYSTGNHGLAVAGVSRMLGLACTIVMPFDAPSVKIARARAHGADIVLYDRHRQRREDIAASIAERSAVAVVAPGDNPFVIAGQGTAMAEALQDLALAGIAVDVAMVPCGGGGLAAGTCLAVEALGFQTEVWAAEPAGFDDTRRSLASGKRECNATVDGSICDALLAPTPAALPFAVNKDRLARVEVADDDEVLDAMRFAYQELRIVLEPGGAVGLAALLARPGALRGRTVVVVASGGNVDTAVFMRALARQPIGGAAA</sequence>
<dbReference type="GO" id="GO:0030378">
    <property type="term" value="F:serine racemase activity"/>
    <property type="evidence" value="ECO:0007669"/>
    <property type="project" value="TreeGrafter"/>
</dbReference>
<evidence type="ECO:0000256" key="5">
    <source>
        <dbReference type="ARBA" id="ARBA00010869"/>
    </source>
</evidence>
<dbReference type="InterPro" id="IPR001926">
    <property type="entry name" value="TrpB-like_PALP"/>
</dbReference>
<dbReference type="Proteomes" id="UP000298781">
    <property type="component" value="Chromosome"/>
</dbReference>
<keyword evidence="8" id="KW-0456">Lyase</keyword>
<dbReference type="GO" id="GO:0030170">
    <property type="term" value="F:pyridoxal phosphate binding"/>
    <property type="evidence" value="ECO:0007669"/>
    <property type="project" value="InterPro"/>
</dbReference>
<keyword evidence="7" id="KW-0663">Pyridoxal phosphate</keyword>
<evidence type="ECO:0000313" key="10">
    <source>
        <dbReference type="EMBL" id="QCI67081.1"/>
    </source>
</evidence>
<proteinExistence type="inferred from homology"/>
<dbReference type="FunFam" id="3.40.50.1100:FF:000005">
    <property type="entry name" value="Threonine dehydratase catabolic"/>
    <property type="match status" value="1"/>
</dbReference>
<keyword evidence="6" id="KW-0460">Magnesium</keyword>
<evidence type="ECO:0000313" key="11">
    <source>
        <dbReference type="Proteomes" id="UP000298781"/>
    </source>
</evidence>
<dbReference type="GO" id="GO:0070179">
    <property type="term" value="P:D-serine biosynthetic process"/>
    <property type="evidence" value="ECO:0007669"/>
    <property type="project" value="TreeGrafter"/>
</dbReference>
<dbReference type="PROSITE" id="PS00165">
    <property type="entry name" value="DEHYDRATASE_SER_THR"/>
    <property type="match status" value="1"/>
</dbReference>
<dbReference type="InterPro" id="IPR036052">
    <property type="entry name" value="TrpB-like_PALP_sf"/>
</dbReference>
<comment type="cofactor">
    <cofactor evidence="3">
        <name>Mn(2+)</name>
        <dbReference type="ChEBI" id="CHEBI:29035"/>
    </cofactor>
</comment>
<evidence type="ECO:0000256" key="3">
    <source>
        <dbReference type="ARBA" id="ARBA00001936"/>
    </source>
</evidence>
<dbReference type="Gene3D" id="3.40.50.1100">
    <property type="match status" value="2"/>
</dbReference>
<dbReference type="PANTHER" id="PTHR43050:SF1">
    <property type="entry name" value="SERINE RACEMASE"/>
    <property type="match status" value="1"/>
</dbReference>
<evidence type="ECO:0000256" key="1">
    <source>
        <dbReference type="ARBA" id="ARBA00001913"/>
    </source>
</evidence>
<evidence type="ECO:0000256" key="6">
    <source>
        <dbReference type="ARBA" id="ARBA00022842"/>
    </source>
</evidence>
<dbReference type="InterPro" id="IPR000634">
    <property type="entry name" value="Ser/Thr_deHydtase_PyrdxlP-BS"/>
</dbReference>
<keyword evidence="11" id="KW-1185">Reference proteome</keyword>
<dbReference type="EMBL" id="CP039690">
    <property type="protein sequence ID" value="QCI67081.1"/>
    <property type="molecule type" value="Genomic_DNA"/>
</dbReference>
<reference evidence="10 11" key="1">
    <citation type="submission" date="2019-04" db="EMBL/GenBank/DDBJ databases">
        <title>Phreatobacter aquaticus sp. nov.</title>
        <authorList>
            <person name="Choi A."/>
        </authorList>
    </citation>
    <scope>NUCLEOTIDE SEQUENCE [LARGE SCALE GENOMIC DNA]</scope>
    <source>
        <strain evidence="10 11">KCTC 52518</strain>
    </source>
</reference>
<evidence type="ECO:0000256" key="4">
    <source>
        <dbReference type="ARBA" id="ARBA00001946"/>
    </source>
</evidence>
<dbReference type="KEGG" id="pstg:E8M01_24275"/>
<dbReference type="GO" id="GO:0000287">
    <property type="term" value="F:magnesium ion binding"/>
    <property type="evidence" value="ECO:0007669"/>
    <property type="project" value="TreeGrafter"/>
</dbReference>
<dbReference type="OrthoDB" id="9811476at2"/>
<protein>
    <submittedName>
        <fullName evidence="10">Threonine/serine dehydratase</fullName>
    </submittedName>
</protein>
<evidence type="ECO:0000259" key="9">
    <source>
        <dbReference type="Pfam" id="PF00291"/>
    </source>
</evidence>
<dbReference type="RefSeq" id="WP_136962519.1">
    <property type="nucleotide sequence ID" value="NZ_CP039690.1"/>
</dbReference>
<accession>A0A4D7B2K2</accession>
<dbReference type="GO" id="GO:0018114">
    <property type="term" value="F:threonine racemase activity"/>
    <property type="evidence" value="ECO:0007669"/>
    <property type="project" value="TreeGrafter"/>
</dbReference>